<dbReference type="AlphaFoldDB" id="A0A9X1MDI6"/>
<comment type="cofactor">
    <cofactor evidence="6">
        <name>[2Fe-2S] cluster</name>
        <dbReference type="ChEBI" id="CHEBI:190135"/>
    </cofactor>
</comment>
<dbReference type="PANTHER" id="PTHR23426">
    <property type="entry name" value="FERREDOXIN/ADRENODOXIN"/>
    <property type="match status" value="1"/>
</dbReference>
<proteinExistence type="inferred from homology"/>
<keyword evidence="4" id="KW-0408">Iron</keyword>
<dbReference type="Gene3D" id="3.10.20.30">
    <property type="match status" value="1"/>
</dbReference>
<dbReference type="PRINTS" id="PR00355">
    <property type="entry name" value="ADRENODOXIN"/>
</dbReference>
<evidence type="ECO:0000313" key="9">
    <source>
        <dbReference type="Proteomes" id="UP001139158"/>
    </source>
</evidence>
<dbReference type="CDD" id="cd00207">
    <property type="entry name" value="fer2"/>
    <property type="match status" value="1"/>
</dbReference>
<feature type="domain" description="2Fe-2S ferredoxin-type" evidence="7">
    <location>
        <begin position="2"/>
        <end position="103"/>
    </location>
</feature>
<dbReference type="GO" id="GO:0046872">
    <property type="term" value="F:metal ion binding"/>
    <property type="evidence" value="ECO:0007669"/>
    <property type="project" value="UniProtKB-KW"/>
</dbReference>
<comment type="caution">
    <text evidence="8">The sequence shown here is derived from an EMBL/GenBank/DDBJ whole genome shotgun (WGS) entry which is preliminary data.</text>
</comment>
<gene>
    <name evidence="8" type="ORF">LJ757_09380</name>
</gene>
<evidence type="ECO:0000256" key="5">
    <source>
        <dbReference type="ARBA" id="ARBA00023014"/>
    </source>
</evidence>
<dbReference type="EMBL" id="JAJFZV010000009">
    <property type="protein sequence ID" value="MCC3298014.1"/>
    <property type="molecule type" value="Genomic_DNA"/>
</dbReference>
<dbReference type="InterPro" id="IPR018298">
    <property type="entry name" value="Adrenodoxin_Fe-S_BS"/>
</dbReference>
<evidence type="ECO:0000256" key="2">
    <source>
        <dbReference type="ARBA" id="ARBA00022714"/>
    </source>
</evidence>
<dbReference type="GO" id="GO:0140647">
    <property type="term" value="P:P450-containing electron transport chain"/>
    <property type="evidence" value="ECO:0007669"/>
    <property type="project" value="InterPro"/>
</dbReference>
<dbReference type="Proteomes" id="UP001139158">
    <property type="component" value="Unassembled WGS sequence"/>
</dbReference>
<evidence type="ECO:0000256" key="4">
    <source>
        <dbReference type="ARBA" id="ARBA00023004"/>
    </source>
</evidence>
<dbReference type="GO" id="GO:0005829">
    <property type="term" value="C:cytosol"/>
    <property type="evidence" value="ECO:0007669"/>
    <property type="project" value="TreeGrafter"/>
</dbReference>
<dbReference type="InterPro" id="IPR036010">
    <property type="entry name" value="2Fe-2S_ferredoxin-like_sf"/>
</dbReference>
<comment type="similarity">
    <text evidence="1">Belongs to the adrenodoxin/putidaredoxin family.</text>
</comment>
<dbReference type="Pfam" id="PF00111">
    <property type="entry name" value="Fer2"/>
    <property type="match status" value="1"/>
</dbReference>
<keyword evidence="9" id="KW-1185">Reference proteome</keyword>
<dbReference type="InterPro" id="IPR012675">
    <property type="entry name" value="Beta-grasp_dom_sf"/>
</dbReference>
<sequence>MPKVTYIQPDGTEMIVEAEASASVMRTAVSSGVPGIVAECGGSAMCATCHVYVEPGDRARLPEISAVEDEMLDCAAAEREEGSRLSCQLRVDVDIRVRIPETQV</sequence>
<accession>A0A9X1MDI6</accession>
<dbReference type="GO" id="GO:0009055">
    <property type="term" value="F:electron transfer activity"/>
    <property type="evidence" value="ECO:0007669"/>
    <property type="project" value="TreeGrafter"/>
</dbReference>
<dbReference type="PANTHER" id="PTHR23426:SF65">
    <property type="entry name" value="FERREDOXIN-2, MITOCHONDRIAL"/>
    <property type="match status" value="1"/>
</dbReference>
<dbReference type="PROSITE" id="PS00814">
    <property type="entry name" value="ADX"/>
    <property type="match status" value="1"/>
</dbReference>
<keyword evidence="5" id="KW-0411">Iron-sulfur</keyword>
<reference evidence="8" key="1">
    <citation type="submission" date="2021-10" db="EMBL/GenBank/DDBJ databases">
        <title>Novel species in genus Arthrobacter.</title>
        <authorList>
            <person name="Liu Y."/>
        </authorList>
    </citation>
    <scope>NUCLEOTIDE SEQUENCE</scope>
    <source>
        <strain evidence="8">Zg-Y453</strain>
    </source>
</reference>
<dbReference type="InterPro" id="IPR001041">
    <property type="entry name" value="2Fe-2S_ferredoxin-type"/>
</dbReference>
<protein>
    <submittedName>
        <fullName evidence="8">(2Fe-2S)-binding protein</fullName>
    </submittedName>
</protein>
<keyword evidence="3" id="KW-0479">Metal-binding</keyword>
<evidence type="ECO:0000256" key="1">
    <source>
        <dbReference type="ARBA" id="ARBA00010914"/>
    </source>
</evidence>
<evidence type="ECO:0000259" key="7">
    <source>
        <dbReference type="PROSITE" id="PS51085"/>
    </source>
</evidence>
<organism evidence="8 9">
    <name type="scientific">Arthrobacter caoxuetaonis</name>
    <dbReference type="NCBI Taxonomy" id="2886935"/>
    <lineage>
        <taxon>Bacteria</taxon>
        <taxon>Bacillati</taxon>
        <taxon>Actinomycetota</taxon>
        <taxon>Actinomycetes</taxon>
        <taxon>Micrococcales</taxon>
        <taxon>Micrococcaceae</taxon>
        <taxon>Arthrobacter</taxon>
    </lineage>
</organism>
<dbReference type="PROSITE" id="PS51085">
    <property type="entry name" value="2FE2S_FER_2"/>
    <property type="match status" value="1"/>
</dbReference>
<evidence type="ECO:0000313" key="8">
    <source>
        <dbReference type="EMBL" id="MCC3298014.1"/>
    </source>
</evidence>
<dbReference type="RefSeq" id="WP_227895890.1">
    <property type="nucleotide sequence ID" value="NZ_CP099466.1"/>
</dbReference>
<keyword evidence="2" id="KW-0001">2Fe-2S</keyword>
<dbReference type="InterPro" id="IPR001055">
    <property type="entry name" value="Adrenodoxin-like"/>
</dbReference>
<dbReference type="GO" id="GO:0051537">
    <property type="term" value="F:2 iron, 2 sulfur cluster binding"/>
    <property type="evidence" value="ECO:0007669"/>
    <property type="project" value="UniProtKB-KW"/>
</dbReference>
<evidence type="ECO:0000256" key="3">
    <source>
        <dbReference type="ARBA" id="ARBA00022723"/>
    </source>
</evidence>
<name>A0A9X1MDI6_9MICC</name>
<dbReference type="SUPFAM" id="SSF54292">
    <property type="entry name" value="2Fe-2S ferredoxin-like"/>
    <property type="match status" value="1"/>
</dbReference>
<evidence type="ECO:0000256" key="6">
    <source>
        <dbReference type="ARBA" id="ARBA00034078"/>
    </source>
</evidence>